<feature type="signal peptide" evidence="1">
    <location>
        <begin position="1"/>
        <end position="18"/>
    </location>
</feature>
<dbReference type="OrthoDB" id="9962761at2"/>
<dbReference type="Proteomes" id="UP000000238">
    <property type="component" value="Chromosome"/>
</dbReference>
<evidence type="ECO:0000256" key="1">
    <source>
        <dbReference type="SAM" id="SignalP"/>
    </source>
</evidence>
<name>Q2SNP9_HAHCH</name>
<feature type="chain" id="PRO_5005694178" evidence="1">
    <location>
        <begin position="19"/>
        <end position="305"/>
    </location>
</feature>
<keyword evidence="3" id="KW-1185">Reference proteome</keyword>
<dbReference type="RefSeq" id="WP_011394802.1">
    <property type="nucleotide sequence ID" value="NC_007645.1"/>
</dbReference>
<protein>
    <submittedName>
        <fullName evidence="2">Uncharacterized protein</fullName>
    </submittedName>
</protein>
<evidence type="ECO:0000313" key="3">
    <source>
        <dbReference type="Proteomes" id="UP000000238"/>
    </source>
</evidence>
<sequence length="305" mass="34640">MIRFPAGMSACALLCASAAIYLWVENNHLKSDFALERKRFQDQIQQQSARYQETIAAFNAYLQSPAQHRDIPPSLVGQGVSADAQQRSLQPTFPVDPATRQLLDAEARSLQKAVSEKYRALLTETSLNTADTEQLLSLLRERERLTALPTENYFTDSEQATEHMVLRDQALADLDQRIVELLDGESARLFELTRNSEFEQHQLREITDKLSVNSPLSPDQERTLLLTKLRHKVAFEEAMQSYALTQTDKRALANEAVKALNRYRDDYLQEASAYLSEDQMTAVTDYEALSFEEMEDSLLASLQAQ</sequence>
<dbReference type="STRING" id="349521.HCH_00832"/>
<dbReference type="EMBL" id="CP000155">
    <property type="protein sequence ID" value="ABC27725.1"/>
    <property type="molecule type" value="Genomic_DNA"/>
</dbReference>
<reference evidence="2 3" key="1">
    <citation type="journal article" date="2005" name="Nucleic Acids Res.">
        <title>Genomic blueprint of Hahella chejuensis, a marine microbe producing an algicidal agent.</title>
        <authorList>
            <person name="Jeong H."/>
            <person name="Yim J.H."/>
            <person name="Lee C."/>
            <person name="Choi S.-H."/>
            <person name="Park Y.K."/>
            <person name="Yoon S.H."/>
            <person name="Hur C.-G."/>
            <person name="Kang H.-Y."/>
            <person name="Kim D."/>
            <person name="Lee H.H."/>
            <person name="Park K.H."/>
            <person name="Park S.-H."/>
            <person name="Park H.-S."/>
            <person name="Lee H.K."/>
            <person name="Oh T.K."/>
            <person name="Kim J.F."/>
        </authorList>
    </citation>
    <scope>NUCLEOTIDE SEQUENCE [LARGE SCALE GENOMIC DNA]</scope>
    <source>
        <strain evidence="2 3">KCTC 2396</strain>
    </source>
</reference>
<dbReference type="HOGENOM" id="CLU_911433_0_0_6"/>
<evidence type="ECO:0000313" key="2">
    <source>
        <dbReference type="EMBL" id="ABC27725.1"/>
    </source>
</evidence>
<proteinExistence type="predicted"/>
<organism evidence="2 3">
    <name type="scientific">Hahella chejuensis (strain KCTC 2396)</name>
    <dbReference type="NCBI Taxonomy" id="349521"/>
    <lineage>
        <taxon>Bacteria</taxon>
        <taxon>Pseudomonadati</taxon>
        <taxon>Pseudomonadota</taxon>
        <taxon>Gammaproteobacteria</taxon>
        <taxon>Oceanospirillales</taxon>
        <taxon>Hahellaceae</taxon>
        <taxon>Hahella</taxon>
    </lineage>
</organism>
<dbReference type="KEGG" id="hch:HCH_00832"/>
<dbReference type="AlphaFoldDB" id="Q2SNP9"/>
<keyword evidence="1" id="KW-0732">Signal</keyword>
<accession>Q2SNP9</accession>
<dbReference type="eggNOG" id="ENOG50337MT">
    <property type="taxonomic scope" value="Bacteria"/>
</dbReference>
<gene>
    <name evidence="2" type="ordered locus">HCH_00832</name>
</gene>